<dbReference type="Gene3D" id="1.10.10.10">
    <property type="entry name" value="Winged helix-like DNA-binding domain superfamily/Winged helix DNA-binding domain"/>
    <property type="match status" value="3"/>
</dbReference>
<reference evidence="8" key="1">
    <citation type="submission" date="2018-06" db="EMBL/GenBank/DDBJ databases">
        <authorList>
            <person name="Zhirakovskaya E."/>
        </authorList>
    </citation>
    <scope>NUCLEOTIDE SEQUENCE</scope>
</reference>
<dbReference type="Pfam" id="PF02631">
    <property type="entry name" value="RecX_HTH2"/>
    <property type="match status" value="1"/>
</dbReference>
<dbReference type="HAMAP" id="MF_01114">
    <property type="entry name" value="RecX"/>
    <property type="match status" value="1"/>
</dbReference>
<dbReference type="Pfam" id="PF21981">
    <property type="entry name" value="RecX_HTH3"/>
    <property type="match status" value="1"/>
</dbReference>
<organism evidence="8">
    <name type="scientific">hydrothermal vent metagenome</name>
    <dbReference type="NCBI Taxonomy" id="652676"/>
    <lineage>
        <taxon>unclassified sequences</taxon>
        <taxon>metagenomes</taxon>
        <taxon>ecological metagenomes</taxon>
    </lineage>
</organism>
<gene>
    <name evidence="8" type="ORF">MNBD_GAMMA25-708</name>
</gene>
<evidence type="ECO:0000256" key="4">
    <source>
        <dbReference type="ARBA" id="ARBA00022490"/>
    </source>
</evidence>
<dbReference type="PANTHER" id="PTHR33602:SF1">
    <property type="entry name" value="REGULATORY PROTEIN RECX FAMILY PROTEIN"/>
    <property type="match status" value="1"/>
</dbReference>
<feature type="domain" description="RecX first three-helical" evidence="7">
    <location>
        <begin position="6"/>
        <end position="44"/>
    </location>
</feature>
<evidence type="ECO:0000256" key="1">
    <source>
        <dbReference type="ARBA" id="ARBA00004496"/>
    </source>
</evidence>
<sequence length="144" mass="16704">MARSIREVAMNYLARREHSRWELEQKLAAKEYDADGIKLALDRLLDDGLLSDLRFAEAYTHARKQRGNGPLKIQSELKLRGVSDDIISRYLDCGAPIWHEVVKEVRCKRFGAGVPAEYEQRMRQARFLQQRGFTHEQISAAFKK</sequence>
<evidence type="ECO:0000313" key="8">
    <source>
        <dbReference type="EMBL" id="VAX08853.1"/>
    </source>
</evidence>
<accession>A0A3B1BA62</accession>
<dbReference type="InterPro" id="IPR003783">
    <property type="entry name" value="Regulatory_RecX"/>
</dbReference>
<dbReference type="PANTHER" id="PTHR33602">
    <property type="entry name" value="REGULATORY PROTEIN RECX FAMILY PROTEIN"/>
    <property type="match status" value="1"/>
</dbReference>
<dbReference type="InterPro" id="IPR053925">
    <property type="entry name" value="RecX_HTH_3rd"/>
</dbReference>
<comment type="similarity">
    <text evidence="2">Belongs to the RecX family.</text>
</comment>
<evidence type="ECO:0000256" key="2">
    <source>
        <dbReference type="ARBA" id="ARBA00009695"/>
    </source>
</evidence>
<evidence type="ECO:0000259" key="7">
    <source>
        <dbReference type="Pfam" id="PF21982"/>
    </source>
</evidence>
<dbReference type="GO" id="GO:0006282">
    <property type="term" value="P:regulation of DNA repair"/>
    <property type="evidence" value="ECO:0007669"/>
    <property type="project" value="InterPro"/>
</dbReference>
<dbReference type="AlphaFoldDB" id="A0A3B1BA62"/>
<keyword evidence="4" id="KW-0963">Cytoplasm</keyword>
<comment type="subcellular location">
    <subcellularLocation>
        <location evidence="1">Cytoplasm</location>
    </subcellularLocation>
</comment>
<evidence type="ECO:0000256" key="3">
    <source>
        <dbReference type="ARBA" id="ARBA00018111"/>
    </source>
</evidence>
<dbReference type="InterPro" id="IPR053926">
    <property type="entry name" value="RecX_HTH_1st"/>
</dbReference>
<dbReference type="EMBL" id="UOFY01000030">
    <property type="protein sequence ID" value="VAX08853.1"/>
    <property type="molecule type" value="Genomic_DNA"/>
</dbReference>
<proteinExistence type="inferred from homology"/>
<evidence type="ECO:0000259" key="6">
    <source>
        <dbReference type="Pfam" id="PF21981"/>
    </source>
</evidence>
<evidence type="ECO:0000259" key="5">
    <source>
        <dbReference type="Pfam" id="PF02631"/>
    </source>
</evidence>
<feature type="domain" description="RecX third three-helical" evidence="6">
    <location>
        <begin position="100"/>
        <end position="141"/>
    </location>
</feature>
<protein>
    <recommendedName>
        <fullName evidence="3">Regulatory protein RecX</fullName>
    </recommendedName>
</protein>
<dbReference type="InterPro" id="IPR036388">
    <property type="entry name" value="WH-like_DNA-bd_sf"/>
</dbReference>
<dbReference type="GO" id="GO:0005737">
    <property type="term" value="C:cytoplasm"/>
    <property type="evidence" value="ECO:0007669"/>
    <property type="project" value="UniProtKB-SubCell"/>
</dbReference>
<dbReference type="Pfam" id="PF21982">
    <property type="entry name" value="RecX_HTH1"/>
    <property type="match status" value="1"/>
</dbReference>
<feature type="domain" description="RecX second three-helical" evidence="5">
    <location>
        <begin position="51"/>
        <end position="89"/>
    </location>
</feature>
<name>A0A3B1BA62_9ZZZZ</name>
<dbReference type="InterPro" id="IPR053924">
    <property type="entry name" value="RecX_HTH_2nd"/>
</dbReference>